<evidence type="ECO:0000256" key="1">
    <source>
        <dbReference type="SAM" id="MobiDB-lite"/>
    </source>
</evidence>
<feature type="compositionally biased region" description="Polar residues" evidence="1">
    <location>
        <begin position="32"/>
        <end position="43"/>
    </location>
</feature>
<dbReference type="InterPro" id="IPR012899">
    <property type="entry name" value="LTXXQ"/>
</dbReference>
<feature type="region of interest" description="Disordered" evidence="1">
    <location>
        <begin position="28"/>
        <end position="65"/>
    </location>
</feature>
<proteinExistence type="predicted"/>
<dbReference type="Proteomes" id="UP000239326">
    <property type="component" value="Chromosome"/>
</dbReference>
<reference evidence="3 4" key="1">
    <citation type="submission" date="2018-03" db="EMBL/GenBank/DDBJ databases">
        <title>Genome sequencing of Simplicispira sp.</title>
        <authorList>
            <person name="Kim S.-J."/>
            <person name="Heo J."/>
            <person name="Kwon S.-W."/>
        </authorList>
    </citation>
    <scope>NUCLEOTIDE SEQUENCE [LARGE SCALE GENOMIC DNA]</scope>
    <source>
        <strain evidence="3 4">SC1-8</strain>
    </source>
</reference>
<evidence type="ECO:0000313" key="4">
    <source>
        <dbReference type="Proteomes" id="UP000239326"/>
    </source>
</evidence>
<protein>
    <recommendedName>
        <fullName evidence="5">LTXXQ motif family protein</fullName>
    </recommendedName>
</protein>
<sequence length="186" mass="20822">MTSSFTRRLLAAAACAALALPVLAQTAPAAPTGNSDAPTAQMQKRSDHRADRQAQRTQWKEKRAERQAQRLTQLKTQLALTPAQEPAWTSFTQAMQLRGDFARLDRDSMQKLTTPERIDRMRAQRAQRDAAMDARGDAVKAFYAQLQPEQQQTFDRQNHRMGADHKNRGHGRHGHGHMGQRSGQAG</sequence>
<feature type="signal peptide" evidence="2">
    <location>
        <begin position="1"/>
        <end position="24"/>
    </location>
</feature>
<keyword evidence="2" id="KW-0732">Signal</keyword>
<dbReference type="KEGG" id="simp:C6571_07400"/>
<dbReference type="AlphaFoldDB" id="A0A2S0MZ16"/>
<dbReference type="RefSeq" id="WP_106446113.1">
    <property type="nucleotide sequence ID" value="NZ_CP027669.1"/>
</dbReference>
<feature type="chain" id="PRO_5015720031" description="LTXXQ motif family protein" evidence="2">
    <location>
        <begin position="25"/>
        <end position="186"/>
    </location>
</feature>
<evidence type="ECO:0008006" key="5">
    <source>
        <dbReference type="Google" id="ProtNLM"/>
    </source>
</evidence>
<evidence type="ECO:0000256" key="2">
    <source>
        <dbReference type="SAM" id="SignalP"/>
    </source>
</evidence>
<dbReference type="OrthoDB" id="5298564at2"/>
<feature type="region of interest" description="Disordered" evidence="1">
    <location>
        <begin position="149"/>
        <end position="186"/>
    </location>
</feature>
<accession>A0A2S0MZ16</accession>
<feature type="compositionally biased region" description="Basic and acidic residues" evidence="1">
    <location>
        <begin position="156"/>
        <end position="166"/>
    </location>
</feature>
<organism evidence="3 4">
    <name type="scientific">Simplicispira suum</name>
    <dbReference type="NCBI Taxonomy" id="2109915"/>
    <lineage>
        <taxon>Bacteria</taxon>
        <taxon>Pseudomonadati</taxon>
        <taxon>Pseudomonadota</taxon>
        <taxon>Betaproteobacteria</taxon>
        <taxon>Burkholderiales</taxon>
        <taxon>Comamonadaceae</taxon>
        <taxon>Simplicispira</taxon>
    </lineage>
</organism>
<evidence type="ECO:0000313" key="3">
    <source>
        <dbReference type="EMBL" id="AVO41134.1"/>
    </source>
</evidence>
<dbReference type="Pfam" id="PF07813">
    <property type="entry name" value="LTXXQ"/>
    <property type="match status" value="1"/>
</dbReference>
<gene>
    <name evidence="3" type="ORF">C6571_07400</name>
</gene>
<feature type="compositionally biased region" description="Basic residues" evidence="1">
    <location>
        <begin position="167"/>
        <end position="178"/>
    </location>
</feature>
<feature type="compositionally biased region" description="Basic and acidic residues" evidence="1">
    <location>
        <begin position="44"/>
        <end position="65"/>
    </location>
</feature>
<dbReference type="GO" id="GO:0042597">
    <property type="term" value="C:periplasmic space"/>
    <property type="evidence" value="ECO:0007669"/>
    <property type="project" value="InterPro"/>
</dbReference>
<keyword evidence="4" id="KW-1185">Reference proteome</keyword>
<name>A0A2S0MZ16_9BURK</name>
<dbReference type="EMBL" id="CP027669">
    <property type="protein sequence ID" value="AVO41134.1"/>
    <property type="molecule type" value="Genomic_DNA"/>
</dbReference>